<evidence type="ECO:0000313" key="2">
    <source>
        <dbReference type="Proteomes" id="UP000019146"/>
    </source>
</evidence>
<dbReference type="KEGG" id="bcai:K788_0007459"/>
<evidence type="ECO:0000313" key="1">
    <source>
        <dbReference type="EMBL" id="ALL65681.1"/>
    </source>
</evidence>
<gene>
    <name evidence="1" type="ORF">K788_0007459</name>
</gene>
<organism evidence="1 2">
    <name type="scientific">Paraburkholderia caribensis MBA4</name>
    <dbReference type="NCBI Taxonomy" id="1323664"/>
    <lineage>
        <taxon>Bacteria</taxon>
        <taxon>Pseudomonadati</taxon>
        <taxon>Pseudomonadota</taxon>
        <taxon>Betaproteobacteria</taxon>
        <taxon>Burkholderiales</taxon>
        <taxon>Burkholderiaceae</taxon>
        <taxon>Paraburkholderia</taxon>
    </lineage>
</organism>
<dbReference type="AlphaFoldDB" id="A0A0P0RBP1"/>
<accession>A0A0P0RBP1</accession>
<sequence length="49" mass="5410">MPGSLFFGLLSRRLRWHLRFAFSLASAICLRASHVALGHLAFALASALR</sequence>
<protein>
    <submittedName>
        <fullName evidence="1">Uncharacterized protein</fullName>
    </submittedName>
</protein>
<dbReference type="EMBL" id="CP012746">
    <property type="protein sequence ID" value="ALL65681.1"/>
    <property type="molecule type" value="Genomic_DNA"/>
</dbReference>
<name>A0A0P0RBP1_9BURK</name>
<reference evidence="1 2" key="1">
    <citation type="journal article" date="2014" name="Genome Announc.">
        <title>Draft Genome Sequence of the Haloacid-Degrading Burkholderia caribensis Strain MBA4.</title>
        <authorList>
            <person name="Pan Y."/>
            <person name="Kong K.F."/>
            <person name="Tsang J.S."/>
        </authorList>
    </citation>
    <scope>NUCLEOTIDE SEQUENCE [LARGE SCALE GENOMIC DNA]</scope>
    <source>
        <strain evidence="1 2">MBA4</strain>
    </source>
</reference>
<dbReference type="Proteomes" id="UP000019146">
    <property type="component" value="Chromosome 1"/>
</dbReference>
<proteinExistence type="predicted"/>